<name>A0A3P7NYH8_DIBLA</name>
<dbReference type="PANTHER" id="PTHR14387">
    <property type="entry name" value="THADA/DEATH RECEPTOR INTERACTING PROTEIN"/>
    <property type="match status" value="1"/>
</dbReference>
<evidence type="ECO:0000259" key="2">
    <source>
        <dbReference type="Pfam" id="PF10350"/>
    </source>
</evidence>
<dbReference type="InterPro" id="IPR056842">
    <property type="entry name" value="THADA-like_TPR_C"/>
</dbReference>
<keyword evidence="5" id="KW-1185">Reference proteome</keyword>
<evidence type="ECO:0000256" key="1">
    <source>
        <dbReference type="ARBA" id="ARBA00022694"/>
    </source>
</evidence>
<reference evidence="4 5" key="1">
    <citation type="submission" date="2018-11" db="EMBL/GenBank/DDBJ databases">
        <authorList>
            <consortium name="Pathogen Informatics"/>
        </authorList>
    </citation>
    <scope>NUCLEOTIDE SEQUENCE [LARGE SCALE GENOMIC DNA]</scope>
</reference>
<organism evidence="4 5">
    <name type="scientific">Dibothriocephalus latus</name>
    <name type="common">Fish tapeworm</name>
    <name type="synonym">Diphyllobothrium latum</name>
    <dbReference type="NCBI Taxonomy" id="60516"/>
    <lineage>
        <taxon>Eukaryota</taxon>
        <taxon>Metazoa</taxon>
        <taxon>Spiralia</taxon>
        <taxon>Lophotrochozoa</taxon>
        <taxon>Platyhelminthes</taxon>
        <taxon>Cestoda</taxon>
        <taxon>Eucestoda</taxon>
        <taxon>Diphyllobothriidea</taxon>
        <taxon>Diphyllobothriidae</taxon>
        <taxon>Dibothriocephalus</taxon>
    </lineage>
</organism>
<gene>
    <name evidence="4" type="ORF">DILT_LOCUS6447</name>
</gene>
<proteinExistence type="predicted"/>
<dbReference type="Pfam" id="PF10350">
    <property type="entry name" value="DUF2428"/>
    <property type="match status" value="2"/>
</dbReference>
<dbReference type="Pfam" id="PF25151">
    <property type="entry name" value="TPR_Trm732_C"/>
    <property type="match status" value="1"/>
</dbReference>
<dbReference type="GO" id="GO:0005829">
    <property type="term" value="C:cytosol"/>
    <property type="evidence" value="ECO:0007669"/>
    <property type="project" value="TreeGrafter"/>
</dbReference>
<evidence type="ECO:0000313" key="4">
    <source>
        <dbReference type="EMBL" id="VDN10616.1"/>
    </source>
</evidence>
<sequence>MWDTTLTQLVYSPRPNVNVVAPHMLRLLLHAPPHSIISADSGLNPARLLTLPTPLRTFWTMHYLLDRLQNQTEVAESRSTTLAGGKYSDGLLVVSVSGPFYALLGAFRSLLEVDSIEGQAAAWLFENPGTASLPLDRKNIFDRFLALVPRIAGLCAAVVFHTSPEGVLVAPDNFGELVTLVADKTVAAVTDTCDSHPKDDTPRSSKPRASVDWEACVRRVMAEPEYLVVCCWRSVRELSAILGGPLIRCGCHLSRSKFEQVSASQWLTVHHLQDIADFFISQLMMSRHPGAFELTASGFENFCDILLSLPKLQVEKWPERWLSIMVADLTGVEVLPPPVCPTTPTGSTSLESSADSDAVLLRYLGNNSSKIYCATRRSAGLPFFIQALLVVLHKAHKAPNLLSTVVSALLTVVQCSSESNIQKTGISSSSATLSAAERRLHATNVLRFLVRDATVGPNLSDYLEAILKCAIQGLDSSIWMIRNSSLMLYSTMMERIFGVNRTRDCESKKNRMSSSVFFAKFPGMRTFLLQSFEESLQGIRYVVR</sequence>
<accession>A0A3P7NYH8</accession>
<keyword evidence="1" id="KW-0819">tRNA processing</keyword>
<dbReference type="InterPro" id="IPR019442">
    <property type="entry name" value="THADA/TRM732_DUF2428"/>
</dbReference>
<feature type="domain" description="DUF2428" evidence="2">
    <location>
        <begin position="369"/>
        <end position="479"/>
    </location>
</feature>
<protein>
    <submittedName>
        <fullName evidence="4">Uncharacterized protein</fullName>
    </submittedName>
</protein>
<feature type="domain" description="DUF2428" evidence="2">
    <location>
        <begin position="140"/>
        <end position="327"/>
    </location>
</feature>
<evidence type="ECO:0000259" key="3">
    <source>
        <dbReference type="Pfam" id="PF25151"/>
    </source>
</evidence>
<feature type="domain" description="tRNA (32-2'-O)-methyltransferase regulator THADA-like C-terminal TPR repeats region" evidence="3">
    <location>
        <begin position="482"/>
        <end position="537"/>
    </location>
</feature>
<dbReference type="AlphaFoldDB" id="A0A3P7NYH8"/>
<dbReference type="Proteomes" id="UP000281553">
    <property type="component" value="Unassembled WGS sequence"/>
</dbReference>
<dbReference type="OrthoDB" id="73997at2759"/>
<dbReference type="InterPro" id="IPR051954">
    <property type="entry name" value="tRNA_methyltransferase_THADA"/>
</dbReference>
<evidence type="ECO:0000313" key="5">
    <source>
        <dbReference type="Proteomes" id="UP000281553"/>
    </source>
</evidence>
<dbReference type="PANTHER" id="PTHR14387:SF7">
    <property type="entry name" value="THYROID ADENOMA-ASSOCIATED PROTEIN"/>
    <property type="match status" value="1"/>
</dbReference>
<dbReference type="EMBL" id="UYRU01049533">
    <property type="protein sequence ID" value="VDN10616.1"/>
    <property type="molecule type" value="Genomic_DNA"/>
</dbReference>
<dbReference type="GO" id="GO:0030488">
    <property type="term" value="P:tRNA methylation"/>
    <property type="evidence" value="ECO:0007669"/>
    <property type="project" value="TreeGrafter"/>
</dbReference>